<dbReference type="OrthoDB" id="1524994at2"/>
<dbReference type="EMBL" id="QAAD01000013">
    <property type="protein sequence ID" value="PTN07743.1"/>
    <property type="molecule type" value="Genomic_DNA"/>
</dbReference>
<sequence length="128" mass="14210">MKKYSLYLIVVFLGFVLNACVYDFVAPEIVTEIPDDQEISFATDVLPVLTSECASCHNSGGQSPDLTLGNAYQSIHTSKYIDLQNNDPAASLIYTFVAPDASTHSWKHYTSSQAQFIRLWIEQGAKNN</sequence>
<reference evidence="1 2" key="1">
    <citation type="submission" date="2018-04" db="EMBL/GenBank/DDBJ databases">
        <title>Genomic Encyclopedia of Archaeal and Bacterial Type Strains, Phase II (KMG-II): from individual species to whole genera.</title>
        <authorList>
            <person name="Goeker M."/>
        </authorList>
    </citation>
    <scope>NUCLEOTIDE SEQUENCE [LARGE SCALE GENOMIC DNA]</scope>
    <source>
        <strain evidence="1 2">DSM 28823</strain>
    </source>
</reference>
<evidence type="ECO:0000313" key="1">
    <source>
        <dbReference type="EMBL" id="PTN07743.1"/>
    </source>
</evidence>
<dbReference type="AlphaFoldDB" id="A0A2T5BZP7"/>
<evidence type="ECO:0000313" key="2">
    <source>
        <dbReference type="Proteomes" id="UP000243525"/>
    </source>
</evidence>
<name>A0A2T5BZP7_9BACT</name>
<protein>
    <recommendedName>
        <fullName evidence="3">Cytochrome c domain-containing protein</fullName>
    </recommendedName>
</protein>
<accession>A0A2T5BZP7</accession>
<comment type="caution">
    <text evidence="1">The sequence shown here is derived from an EMBL/GenBank/DDBJ whole genome shotgun (WGS) entry which is preliminary data.</text>
</comment>
<dbReference type="Proteomes" id="UP000243525">
    <property type="component" value="Unassembled WGS sequence"/>
</dbReference>
<keyword evidence="2" id="KW-1185">Reference proteome</keyword>
<dbReference type="RefSeq" id="WP_107822940.1">
    <property type="nucleotide sequence ID" value="NZ_OY782574.1"/>
</dbReference>
<gene>
    <name evidence="1" type="ORF">C8N47_1138</name>
</gene>
<organism evidence="1 2">
    <name type="scientific">Mangrovibacterium marinum</name>
    <dbReference type="NCBI Taxonomy" id="1639118"/>
    <lineage>
        <taxon>Bacteria</taxon>
        <taxon>Pseudomonadati</taxon>
        <taxon>Bacteroidota</taxon>
        <taxon>Bacteroidia</taxon>
        <taxon>Marinilabiliales</taxon>
        <taxon>Prolixibacteraceae</taxon>
        <taxon>Mangrovibacterium</taxon>
    </lineage>
</organism>
<proteinExistence type="predicted"/>
<evidence type="ECO:0008006" key="3">
    <source>
        <dbReference type="Google" id="ProtNLM"/>
    </source>
</evidence>